<keyword evidence="10" id="KW-1185">Reference proteome</keyword>
<keyword evidence="4 6" id="KW-0520">NAD</keyword>
<accession>A0A2S2E2V7</accession>
<feature type="active site" description="Proton donor/acceptor" evidence="5">
    <location>
        <position position="80"/>
    </location>
</feature>
<evidence type="ECO:0000256" key="6">
    <source>
        <dbReference type="PIRSR" id="PIRSR000188-2"/>
    </source>
</evidence>
<dbReference type="OrthoDB" id="9803297at2"/>
<evidence type="ECO:0000313" key="10">
    <source>
        <dbReference type="Proteomes" id="UP000245728"/>
    </source>
</evidence>
<dbReference type="InterPro" id="IPR016211">
    <property type="entry name" value="Glu/Phe/Leu/Val/Trp_DH_bac/arc"/>
</dbReference>
<dbReference type="PROSITE" id="PS00074">
    <property type="entry name" value="GLFV_DEHYDROGENASE"/>
    <property type="match status" value="1"/>
</dbReference>
<gene>
    <name evidence="9" type="ORF">HMF8227_00852</name>
</gene>
<comment type="function">
    <text evidence="1">Catalyzes the reversible oxidative deamination of glutamate to alpha-ketoglutarate and ammonia.</text>
</comment>
<dbReference type="InterPro" id="IPR036291">
    <property type="entry name" value="NAD(P)-bd_dom_sf"/>
</dbReference>
<evidence type="ECO:0000256" key="1">
    <source>
        <dbReference type="ARBA" id="ARBA00003868"/>
    </source>
</evidence>
<dbReference type="PANTHER" id="PTHR42722:SF1">
    <property type="entry name" value="VALINE DEHYDROGENASE"/>
    <property type="match status" value="1"/>
</dbReference>
<dbReference type="Gene3D" id="3.40.50.10860">
    <property type="entry name" value="Leucine Dehydrogenase, chain A, domain 1"/>
    <property type="match status" value="1"/>
</dbReference>
<dbReference type="CDD" id="cd01075">
    <property type="entry name" value="NAD_bind_Leu_Phe_Val_DH"/>
    <property type="match status" value="1"/>
</dbReference>
<dbReference type="Gene3D" id="3.40.50.720">
    <property type="entry name" value="NAD(P)-binding Rossmann-like Domain"/>
    <property type="match status" value="1"/>
</dbReference>
<protein>
    <submittedName>
        <fullName evidence="9">Leucine dehydrogenase</fullName>
        <ecNumber evidence="9">1.4.1.9</ecNumber>
    </submittedName>
</protein>
<dbReference type="Pfam" id="PF00208">
    <property type="entry name" value="ELFV_dehydrog"/>
    <property type="match status" value="2"/>
</dbReference>
<comment type="similarity">
    <text evidence="2 7">Belongs to the Glu/Leu/Phe/Val dehydrogenases family.</text>
</comment>
<dbReference type="FunFam" id="3.40.50.10860:FF:000010">
    <property type="entry name" value="Leucine dehydrogenase"/>
    <property type="match status" value="1"/>
</dbReference>
<evidence type="ECO:0000256" key="5">
    <source>
        <dbReference type="PIRSR" id="PIRSR000188-1"/>
    </source>
</evidence>
<dbReference type="InterPro" id="IPR006097">
    <property type="entry name" value="Glu/Leu/Phe/Val/Trp_DH_dimer"/>
</dbReference>
<dbReference type="InterPro" id="IPR006095">
    <property type="entry name" value="Glu/Leu/Phe/Val/Trp_DH"/>
</dbReference>
<evidence type="ECO:0000256" key="3">
    <source>
        <dbReference type="ARBA" id="ARBA00023002"/>
    </source>
</evidence>
<dbReference type="RefSeq" id="WP_109339004.1">
    <property type="nucleotide sequence ID" value="NZ_CP029347.1"/>
</dbReference>
<keyword evidence="3 7" id="KW-0560">Oxidoreductase</keyword>
<dbReference type="Proteomes" id="UP000245728">
    <property type="component" value="Chromosome"/>
</dbReference>
<proteinExistence type="inferred from homology"/>
<dbReference type="Pfam" id="PF02812">
    <property type="entry name" value="ELFV_dehydrog_N"/>
    <property type="match status" value="1"/>
</dbReference>
<dbReference type="SUPFAM" id="SSF51735">
    <property type="entry name" value="NAD(P)-binding Rossmann-fold domains"/>
    <property type="match status" value="1"/>
</dbReference>
<dbReference type="InterPro" id="IPR006096">
    <property type="entry name" value="Glu/Leu/Phe/Val/Trp_DH_C"/>
</dbReference>
<dbReference type="KEGG" id="salh:HMF8227_00852"/>
<dbReference type="PIRSF" id="PIRSF000188">
    <property type="entry name" value="Phe_leu_dh"/>
    <property type="match status" value="1"/>
</dbReference>
<organism evidence="9 10">
    <name type="scientific">Saliniradius amylolyticus</name>
    <dbReference type="NCBI Taxonomy" id="2183582"/>
    <lineage>
        <taxon>Bacteria</taxon>
        <taxon>Pseudomonadati</taxon>
        <taxon>Pseudomonadota</taxon>
        <taxon>Gammaproteobacteria</taxon>
        <taxon>Alteromonadales</taxon>
        <taxon>Alteromonadaceae</taxon>
        <taxon>Saliniradius</taxon>
    </lineage>
</organism>
<evidence type="ECO:0000256" key="7">
    <source>
        <dbReference type="RuleBase" id="RU004417"/>
    </source>
</evidence>
<feature type="binding site" evidence="6">
    <location>
        <begin position="184"/>
        <end position="189"/>
    </location>
    <ligand>
        <name>NAD(+)</name>
        <dbReference type="ChEBI" id="CHEBI:57540"/>
    </ligand>
</feature>
<feature type="domain" description="Glutamate/phenylalanine/leucine/valine/L-tryptophan dehydrogenase C-terminal" evidence="8">
    <location>
        <begin position="149"/>
        <end position="350"/>
    </location>
</feature>
<evidence type="ECO:0000256" key="4">
    <source>
        <dbReference type="ARBA" id="ARBA00023027"/>
    </source>
</evidence>
<dbReference type="PANTHER" id="PTHR42722">
    <property type="entry name" value="LEUCINE DEHYDROGENASE"/>
    <property type="match status" value="1"/>
</dbReference>
<dbReference type="EC" id="1.4.1.9" evidence="9"/>
<keyword evidence="6" id="KW-0547">Nucleotide-binding</keyword>
<evidence type="ECO:0000256" key="2">
    <source>
        <dbReference type="ARBA" id="ARBA00006382"/>
    </source>
</evidence>
<dbReference type="InterPro" id="IPR046346">
    <property type="entry name" value="Aminoacid_DH-like_N_sf"/>
</dbReference>
<dbReference type="GO" id="GO:0050049">
    <property type="term" value="F:L-leucine dehydrogenase activity"/>
    <property type="evidence" value="ECO:0007669"/>
    <property type="project" value="UniProtKB-EC"/>
</dbReference>
<dbReference type="GO" id="GO:0000166">
    <property type="term" value="F:nucleotide binding"/>
    <property type="evidence" value="ECO:0007669"/>
    <property type="project" value="UniProtKB-KW"/>
</dbReference>
<dbReference type="EMBL" id="CP029347">
    <property type="protein sequence ID" value="AWL11347.1"/>
    <property type="molecule type" value="Genomic_DNA"/>
</dbReference>
<dbReference type="AlphaFoldDB" id="A0A2S2E2V7"/>
<name>A0A2S2E2V7_9ALTE</name>
<dbReference type="InterPro" id="IPR033524">
    <property type="entry name" value="Glu/Leu/Phe/Val_DH_AS"/>
</dbReference>
<dbReference type="PRINTS" id="PR00082">
    <property type="entry name" value="GLFDHDRGNASE"/>
</dbReference>
<dbReference type="SUPFAM" id="SSF53223">
    <property type="entry name" value="Aminoacid dehydrogenase-like, N-terminal domain"/>
    <property type="match status" value="1"/>
</dbReference>
<evidence type="ECO:0000259" key="8">
    <source>
        <dbReference type="SMART" id="SM00839"/>
    </source>
</evidence>
<evidence type="ECO:0000313" key="9">
    <source>
        <dbReference type="EMBL" id="AWL11347.1"/>
    </source>
</evidence>
<reference evidence="9 10" key="1">
    <citation type="submission" date="2018-05" db="EMBL/GenBank/DDBJ databases">
        <title>Salinimonas sp. HMF8227 Genome sequencing and assembly.</title>
        <authorList>
            <person name="Kang H."/>
            <person name="Kang J."/>
            <person name="Cha I."/>
            <person name="Kim H."/>
            <person name="Joh K."/>
        </authorList>
    </citation>
    <scope>NUCLEOTIDE SEQUENCE [LARGE SCALE GENOMIC DNA]</scope>
    <source>
        <strain evidence="9 10">HMF8227</strain>
    </source>
</reference>
<dbReference type="SMART" id="SM00839">
    <property type="entry name" value="ELFV_dehydrog"/>
    <property type="match status" value="1"/>
</dbReference>
<dbReference type="GO" id="GO:0006520">
    <property type="term" value="P:amino acid metabolic process"/>
    <property type="evidence" value="ECO:0007669"/>
    <property type="project" value="InterPro"/>
</dbReference>
<sequence length="351" mass="38011">MSVFDHHAFDNHEKVAFFHDEKTGLKAIIAVHNTHLGPALGGCRMWPYANSEEALNDVLRLSKGMSYKSAMANLKLGGGKSVIIGNPREHKTDDMMRAMGEAVQSMGGKYITAEDSGISVQDLRAMAERSDYIAGTHANFRYDGAKADGNPAPSTAYGVFVGLKASVQHAMNCELEGVSVAIQGLGHVGWRLAEHLHKEGAKLYVTDIYPDNLDKARQQFGATVVEPEEILALDVDVVAPCAMGAILNDDSIANLRAKVVAGAANNQLAEERHGEVLREKGILYAPDYVINAGGVIDIYHQKTDSTADALKAHLEGIGETLVEIYQRAEQKQVATNTESNLIAEERFLNQA</sequence>